<sequence length="143" mass="15326">MKASDIFESAGKPDLTPMIDVVFLMLVFFMVTTELVKQEADLGIQLPSLATPAASPELPSKHTIDILPDGTVLLNGGATGDSIYGELTGLTHILASLKASADRMQKSTIITIQADPYSPHYRSIDVLNACAAARLKFVSFSQM</sequence>
<evidence type="ECO:0000256" key="2">
    <source>
        <dbReference type="ARBA" id="ARBA00005811"/>
    </source>
</evidence>
<evidence type="ECO:0000256" key="6">
    <source>
        <dbReference type="ARBA" id="ARBA00023136"/>
    </source>
</evidence>
<evidence type="ECO:0000256" key="7">
    <source>
        <dbReference type="RuleBase" id="RU003879"/>
    </source>
</evidence>
<evidence type="ECO:0000256" key="8">
    <source>
        <dbReference type="SAM" id="Phobius"/>
    </source>
</evidence>
<evidence type="ECO:0000256" key="1">
    <source>
        <dbReference type="ARBA" id="ARBA00004162"/>
    </source>
</evidence>
<comment type="subcellular location">
    <subcellularLocation>
        <location evidence="1">Cell membrane</location>
        <topology evidence="1">Single-pass membrane protein</topology>
    </subcellularLocation>
    <subcellularLocation>
        <location evidence="7">Cell membrane</location>
        <topology evidence="7">Single-pass type II membrane protein</topology>
    </subcellularLocation>
</comment>
<evidence type="ECO:0000313" key="10">
    <source>
        <dbReference type="Proteomes" id="UP001225316"/>
    </source>
</evidence>
<keyword evidence="7" id="KW-0653">Protein transport</keyword>
<dbReference type="RefSeq" id="WP_308948397.1">
    <property type="nucleotide sequence ID" value="NZ_JARXHW010000003.1"/>
</dbReference>
<evidence type="ECO:0000256" key="5">
    <source>
        <dbReference type="ARBA" id="ARBA00022989"/>
    </source>
</evidence>
<dbReference type="EMBL" id="JARXHW010000003">
    <property type="protein sequence ID" value="MDQ8206352.1"/>
    <property type="molecule type" value="Genomic_DNA"/>
</dbReference>
<reference evidence="9 10" key="1">
    <citation type="submission" date="2023-04" db="EMBL/GenBank/DDBJ databases">
        <title>A novel bacteria isolated from coastal sediment.</title>
        <authorList>
            <person name="Liu X.-J."/>
            <person name="Du Z.-J."/>
        </authorList>
    </citation>
    <scope>NUCLEOTIDE SEQUENCE [LARGE SCALE GENOMIC DNA]</scope>
    <source>
        <strain evidence="9 10">SDUM461003</strain>
    </source>
</reference>
<keyword evidence="3" id="KW-1003">Cell membrane</keyword>
<proteinExistence type="inferred from homology"/>
<organism evidence="9 10">
    <name type="scientific">Thalassobacterium maritimum</name>
    <dbReference type="NCBI Taxonomy" id="3041265"/>
    <lineage>
        <taxon>Bacteria</taxon>
        <taxon>Pseudomonadati</taxon>
        <taxon>Verrucomicrobiota</taxon>
        <taxon>Opitutia</taxon>
        <taxon>Puniceicoccales</taxon>
        <taxon>Coraliomargaritaceae</taxon>
        <taxon>Thalassobacterium</taxon>
    </lineage>
</organism>
<gene>
    <name evidence="9" type="ORF">QEH52_02450</name>
</gene>
<dbReference type="Pfam" id="PF02472">
    <property type="entry name" value="ExbD"/>
    <property type="match status" value="1"/>
</dbReference>
<comment type="caution">
    <text evidence="9">The sequence shown here is derived from an EMBL/GenBank/DDBJ whole genome shotgun (WGS) entry which is preliminary data.</text>
</comment>
<keyword evidence="10" id="KW-1185">Reference proteome</keyword>
<keyword evidence="5 8" id="KW-1133">Transmembrane helix</keyword>
<dbReference type="Proteomes" id="UP001225316">
    <property type="component" value="Unassembled WGS sequence"/>
</dbReference>
<keyword evidence="4 7" id="KW-0812">Transmembrane</keyword>
<feature type="transmembrane region" description="Helical" evidence="8">
    <location>
        <begin position="15"/>
        <end position="36"/>
    </location>
</feature>
<name>A0ABU1AQA6_9BACT</name>
<keyword evidence="6 8" id="KW-0472">Membrane</keyword>
<dbReference type="InterPro" id="IPR003400">
    <property type="entry name" value="ExbD"/>
</dbReference>
<evidence type="ECO:0000256" key="4">
    <source>
        <dbReference type="ARBA" id="ARBA00022692"/>
    </source>
</evidence>
<dbReference type="PANTHER" id="PTHR30558:SF3">
    <property type="entry name" value="BIOPOLYMER TRANSPORT PROTEIN EXBD-RELATED"/>
    <property type="match status" value="1"/>
</dbReference>
<evidence type="ECO:0000313" key="9">
    <source>
        <dbReference type="EMBL" id="MDQ8206352.1"/>
    </source>
</evidence>
<protein>
    <submittedName>
        <fullName evidence="9">Biopolymer transporter ExbD</fullName>
    </submittedName>
</protein>
<accession>A0ABU1AQA6</accession>
<keyword evidence="7" id="KW-0813">Transport</keyword>
<evidence type="ECO:0000256" key="3">
    <source>
        <dbReference type="ARBA" id="ARBA00022475"/>
    </source>
</evidence>
<comment type="similarity">
    <text evidence="2 7">Belongs to the ExbD/TolR family.</text>
</comment>
<dbReference type="PANTHER" id="PTHR30558">
    <property type="entry name" value="EXBD MEMBRANE COMPONENT OF PMF-DRIVEN MACROMOLECULE IMPORT SYSTEM"/>
    <property type="match status" value="1"/>
</dbReference>